<keyword evidence="3" id="KW-1185">Reference proteome</keyword>
<dbReference type="EMBL" id="CP039347">
    <property type="protein sequence ID" value="QCD87221.1"/>
    <property type="molecule type" value="Genomic_DNA"/>
</dbReference>
<feature type="region of interest" description="Disordered" evidence="1">
    <location>
        <begin position="16"/>
        <end position="48"/>
    </location>
</feature>
<proteinExistence type="predicted"/>
<evidence type="ECO:0000313" key="2">
    <source>
        <dbReference type="EMBL" id="QCD87221.1"/>
    </source>
</evidence>
<accession>A0A4D6LF36</accession>
<evidence type="ECO:0000256" key="1">
    <source>
        <dbReference type="SAM" id="MobiDB-lite"/>
    </source>
</evidence>
<name>A0A4D6LF36_VIGUN</name>
<reference evidence="2 3" key="1">
    <citation type="submission" date="2019-04" db="EMBL/GenBank/DDBJ databases">
        <title>An improved genome assembly and genetic linkage map for asparagus bean, Vigna unguiculata ssp. sesquipedialis.</title>
        <authorList>
            <person name="Xia Q."/>
            <person name="Zhang R."/>
            <person name="Dong Y."/>
        </authorList>
    </citation>
    <scope>NUCLEOTIDE SEQUENCE [LARGE SCALE GENOMIC DNA]</scope>
    <source>
        <tissue evidence="2">Leaf</tissue>
    </source>
</reference>
<organism evidence="2 3">
    <name type="scientific">Vigna unguiculata</name>
    <name type="common">Cowpea</name>
    <dbReference type="NCBI Taxonomy" id="3917"/>
    <lineage>
        <taxon>Eukaryota</taxon>
        <taxon>Viridiplantae</taxon>
        <taxon>Streptophyta</taxon>
        <taxon>Embryophyta</taxon>
        <taxon>Tracheophyta</taxon>
        <taxon>Spermatophyta</taxon>
        <taxon>Magnoliopsida</taxon>
        <taxon>eudicotyledons</taxon>
        <taxon>Gunneridae</taxon>
        <taxon>Pentapetalae</taxon>
        <taxon>rosids</taxon>
        <taxon>fabids</taxon>
        <taxon>Fabales</taxon>
        <taxon>Fabaceae</taxon>
        <taxon>Papilionoideae</taxon>
        <taxon>50 kb inversion clade</taxon>
        <taxon>NPAAA clade</taxon>
        <taxon>indigoferoid/millettioid clade</taxon>
        <taxon>Phaseoleae</taxon>
        <taxon>Vigna</taxon>
    </lineage>
</organism>
<sequence length="81" mass="8459">MSTICLSLFEESFGRDDQGYANNPSPSSSFNSSLGSQGSTERGVDSANSVDVNTEANNKGVALKEAVPSVSIVELDIEVSD</sequence>
<protein>
    <submittedName>
        <fullName evidence="2">Uncharacterized protein</fullName>
    </submittedName>
</protein>
<feature type="compositionally biased region" description="Low complexity" evidence="1">
    <location>
        <begin position="22"/>
        <end position="39"/>
    </location>
</feature>
<dbReference type="Proteomes" id="UP000501690">
    <property type="component" value="Linkage Group LG3"/>
</dbReference>
<evidence type="ECO:0000313" key="3">
    <source>
        <dbReference type="Proteomes" id="UP000501690"/>
    </source>
</evidence>
<gene>
    <name evidence="2" type="ORF">DEO72_LG3g1755</name>
</gene>
<dbReference type="AlphaFoldDB" id="A0A4D6LF36"/>